<evidence type="ECO:0000313" key="3">
    <source>
        <dbReference type="EMBL" id="ORV93551.1"/>
    </source>
</evidence>
<dbReference type="PROSITE" id="PS51257">
    <property type="entry name" value="PROKAR_LIPOPROTEIN"/>
    <property type="match status" value="1"/>
</dbReference>
<organism evidence="3 4">
    <name type="scientific">Mycobacterium gordonae</name>
    <dbReference type="NCBI Taxonomy" id="1778"/>
    <lineage>
        <taxon>Bacteria</taxon>
        <taxon>Bacillati</taxon>
        <taxon>Actinomycetota</taxon>
        <taxon>Actinomycetes</taxon>
        <taxon>Mycobacteriales</taxon>
        <taxon>Mycobacteriaceae</taxon>
        <taxon>Mycobacterium</taxon>
    </lineage>
</organism>
<protein>
    <recommendedName>
        <fullName evidence="5">DUF3558 domain-containing protein</fullName>
    </recommendedName>
</protein>
<sequence>MSRRAAPVGIVAAALAAALTIGSGACANSQRSAPNASSGANAVAPQPISCERWHLDYQPKLADQHVDCVLTLGNLTLEVSSDAAWSFAVHDRDTVVQQFREPADQVGQSGVAPLLRDIDHSGTPVGWTQRPPSRNCAHGPGSRLSTGEAVDAAPPRRRFDGLFTAQCVA</sequence>
<dbReference type="AlphaFoldDB" id="A0A1X1X3W6"/>
<comment type="caution">
    <text evidence="3">The sequence shown here is derived from an EMBL/GenBank/DDBJ whole genome shotgun (WGS) entry which is preliminary data.</text>
</comment>
<feature type="chain" id="PRO_5010857172" description="DUF3558 domain-containing protein" evidence="2">
    <location>
        <begin position="28"/>
        <end position="169"/>
    </location>
</feature>
<feature type="region of interest" description="Disordered" evidence="1">
    <location>
        <begin position="122"/>
        <end position="151"/>
    </location>
</feature>
<keyword evidence="2" id="KW-0732">Signal</keyword>
<proteinExistence type="predicted"/>
<accession>A0A1X1X3W6</accession>
<evidence type="ECO:0008006" key="5">
    <source>
        <dbReference type="Google" id="ProtNLM"/>
    </source>
</evidence>
<dbReference type="EMBL" id="LQOY01000038">
    <property type="protein sequence ID" value="ORV93551.1"/>
    <property type="molecule type" value="Genomic_DNA"/>
</dbReference>
<keyword evidence="4" id="KW-1185">Reference proteome</keyword>
<evidence type="ECO:0000256" key="1">
    <source>
        <dbReference type="SAM" id="MobiDB-lite"/>
    </source>
</evidence>
<evidence type="ECO:0000313" key="4">
    <source>
        <dbReference type="Proteomes" id="UP000193928"/>
    </source>
</evidence>
<feature type="signal peptide" evidence="2">
    <location>
        <begin position="1"/>
        <end position="27"/>
    </location>
</feature>
<gene>
    <name evidence="3" type="ORF">AWC08_18070</name>
</gene>
<name>A0A1X1X3W6_MYCGO</name>
<dbReference type="Proteomes" id="UP000193928">
    <property type="component" value="Unassembled WGS sequence"/>
</dbReference>
<evidence type="ECO:0000256" key="2">
    <source>
        <dbReference type="SAM" id="SignalP"/>
    </source>
</evidence>
<reference evidence="3 4" key="1">
    <citation type="submission" date="2016-01" db="EMBL/GenBank/DDBJ databases">
        <title>The new phylogeny of the genus Mycobacterium.</title>
        <authorList>
            <person name="Tarcisio F."/>
            <person name="Conor M."/>
            <person name="Antonella G."/>
            <person name="Elisabetta G."/>
            <person name="Giulia F.S."/>
            <person name="Sara T."/>
            <person name="Anna F."/>
            <person name="Clotilde B."/>
            <person name="Roberto B."/>
            <person name="Veronica D.S."/>
            <person name="Fabio R."/>
            <person name="Monica P."/>
            <person name="Olivier J."/>
            <person name="Enrico T."/>
            <person name="Nicola S."/>
        </authorList>
    </citation>
    <scope>NUCLEOTIDE SEQUENCE [LARGE SCALE GENOMIC DNA]</scope>
    <source>
        <strain evidence="3 4">DSM 44160</strain>
    </source>
</reference>